<dbReference type="PROSITE" id="PS51257">
    <property type="entry name" value="PROKAR_LIPOPROTEIN"/>
    <property type="match status" value="1"/>
</dbReference>
<reference evidence="3 4" key="1">
    <citation type="submission" date="2017-11" db="EMBL/GenBank/DDBJ databases">
        <title>Infants hospitalized years apart are colonized by the same room-sourced microbial strains.</title>
        <authorList>
            <person name="Brooks B."/>
            <person name="Olm M.R."/>
            <person name="Firek B.A."/>
            <person name="Baker R."/>
            <person name="Thomas B.C."/>
            <person name="Morowitz M.J."/>
            <person name="Banfield J.F."/>
        </authorList>
    </citation>
    <scope>NUCLEOTIDE SEQUENCE [LARGE SCALE GENOMIC DNA]</scope>
    <source>
        <strain evidence="3">S2_009_000_R2_76</strain>
    </source>
</reference>
<feature type="chain" id="PRO_5015845900" description="F5/8 type C domain-containing protein" evidence="1">
    <location>
        <begin position="24"/>
        <end position="395"/>
    </location>
</feature>
<comment type="caution">
    <text evidence="3">The sequence shown here is derived from an EMBL/GenBank/DDBJ whole genome shotgun (WGS) entry which is preliminary data.</text>
</comment>
<protein>
    <recommendedName>
        <fullName evidence="2">F5/8 type C domain-containing protein</fullName>
    </recommendedName>
</protein>
<evidence type="ECO:0000313" key="4">
    <source>
        <dbReference type="Proteomes" id="UP000249645"/>
    </source>
</evidence>
<dbReference type="SUPFAM" id="SSF49785">
    <property type="entry name" value="Galactose-binding domain-like"/>
    <property type="match status" value="1"/>
</dbReference>
<dbReference type="InterPro" id="IPR007541">
    <property type="entry name" value="Uncharacterised_BSP"/>
</dbReference>
<keyword evidence="1" id="KW-0732">Signal</keyword>
<organism evidence="3 4">
    <name type="scientific">Pseudopedobacter saltans</name>
    <dbReference type="NCBI Taxonomy" id="151895"/>
    <lineage>
        <taxon>Bacteria</taxon>
        <taxon>Pseudomonadati</taxon>
        <taxon>Bacteroidota</taxon>
        <taxon>Sphingobacteriia</taxon>
        <taxon>Sphingobacteriales</taxon>
        <taxon>Sphingobacteriaceae</taxon>
        <taxon>Pseudopedobacter</taxon>
    </lineage>
</organism>
<dbReference type="InterPro" id="IPR008979">
    <property type="entry name" value="Galactose-bd-like_sf"/>
</dbReference>
<evidence type="ECO:0000256" key="1">
    <source>
        <dbReference type="SAM" id="SignalP"/>
    </source>
</evidence>
<gene>
    <name evidence="3" type="ORF">DI598_01810</name>
</gene>
<dbReference type="PANTHER" id="PTHR33321">
    <property type="match status" value="1"/>
</dbReference>
<dbReference type="Gene3D" id="2.60.120.260">
    <property type="entry name" value="Galactose-binding domain-like"/>
    <property type="match status" value="1"/>
</dbReference>
<dbReference type="InterPro" id="IPR000421">
    <property type="entry name" value="FA58C"/>
</dbReference>
<dbReference type="EMBL" id="QFOI01000015">
    <property type="protein sequence ID" value="PZP52002.1"/>
    <property type="molecule type" value="Genomic_DNA"/>
</dbReference>
<dbReference type="Pfam" id="PF00754">
    <property type="entry name" value="F5_F8_type_C"/>
    <property type="match status" value="1"/>
</dbReference>
<evidence type="ECO:0000259" key="2">
    <source>
        <dbReference type="PROSITE" id="PS50022"/>
    </source>
</evidence>
<feature type="domain" description="F5/8 type C" evidence="2">
    <location>
        <begin position="32"/>
        <end position="140"/>
    </location>
</feature>
<evidence type="ECO:0000313" key="3">
    <source>
        <dbReference type="EMBL" id="PZP52002.1"/>
    </source>
</evidence>
<dbReference type="PROSITE" id="PS50022">
    <property type="entry name" value="FA58C_3"/>
    <property type="match status" value="1"/>
</dbReference>
<dbReference type="Pfam" id="PF04450">
    <property type="entry name" value="BSP"/>
    <property type="match status" value="1"/>
</dbReference>
<feature type="signal peptide" evidence="1">
    <location>
        <begin position="1"/>
        <end position="23"/>
    </location>
</feature>
<name>A0A2W5H994_9SPHI</name>
<sequence length="395" mass="44684">MKTKHFSQAILLLFLGLTVISCGKDPDAEQPTIPSEENIIEADVTSQGKLTLNAENASGATSAEGSSKLIDGDTTTKFYVAAPPANFYMQIEFDSAKLIGAYTITTANDWDTRDPRNWTLTASNDGQNWIELDRQMGELFFKRRLTQRYDFKNTTKYKYYRWNITALYNDVNFQVSEWRLIQVPTDKQKISPVTYIDSSTQNGLTLYYINKTGQQTLSYQSKMINTFFTNYPKLLQDFNPDALKKLNFIVDTAYTGVAYAFGSVIAFGGNYMKNNPNDVDVVTHEIMHIIQAYPGGVAPVWLSEGIADYVRDKYALDNAGAGWSLPNFSANQSYTDSYRVTARFLKWIELHIKPGFVKEVDAAIRTKVYTSNYWLTATGKTVDQLWAQYASKPTL</sequence>
<dbReference type="AlphaFoldDB" id="A0A2W5H994"/>
<proteinExistence type="predicted"/>
<dbReference type="Proteomes" id="UP000249645">
    <property type="component" value="Unassembled WGS sequence"/>
</dbReference>
<dbReference type="PANTHER" id="PTHR33321:SF12">
    <property type="entry name" value="PLANT BASIC SECRETORY PROTEIN (BSP) FAMILY PROTEIN"/>
    <property type="match status" value="1"/>
</dbReference>
<accession>A0A2W5H994</accession>